<feature type="compositionally biased region" description="Pro residues" evidence="2">
    <location>
        <begin position="350"/>
        <end position="372"/>
    </location>
</feature>
<dbReference type="SUPFAM" id="SSF140459">
    <property type="entry name" value="PE/PPE dimer-like"/>
    <property type="match status" value="1"/>
</dbReference>
<organism evidence="5 6">
    <name type="scientific">Mycobacterium servetii</name>
    <dbReference type="NCBI Taxonomy" id="3237418"/>
    <lineage>
        <taxon>Bacteria</taxon>
        <taxon>Bacillati</taxon>
        <taxon>Actinomycetota</taxon>
        <taxon>Actinomycetes</taxon>
        <taxon>Mycobacteriales</taxon>
        <taxon>Mycobacteriaceae</taxon>
        <taxon>Mycobacterium</taxon>
    </lineage>
</organism>
<evidence type="ECO:0000313" key="6">
    <source>
        <dbReference type="Proteomes" id="UP001564760"/>
    </source>
</evidence>
<feature type="region of interest" description="Disordered" evidence="2">
    <location>
        <begin position="347"/>
        <end position="518"/>
    </location>
</feature>
<dbReference type="PANTHER" id="PTHR46766:SF1">
    <property type="entry name" value="GLUTAMINE-RICH PROTEIN 2"/>
    <property type="match status" value="1"/>
</dbReference>
<dbReference type="Pfam" id="PF18878">
    <property type="entry name" value="PPE-PPW"/>
    <property type="match status" value="1"/>
</dbReference>
<evidence type="ECO:0000259" key="4">
    <source>
        <dbReference type="Pfam" id="PF18878"/>
    </source>
</evidence>
<dbReference type="InterPro" id="IPR038332">
    <property type="entry name" value="PPE_sf"/>
</dbReference>
<dbReference type="InterPro" id="IPR043641">
    <property type="entry name" value="PPE-PPW_C"/>
</dbReference>
<gene>
    <name evidence="5" type="ORF">AB8998_27255</name>
</gene>
<dbReference type="EMBL" id="JBGEDP010000001">
    <property type="protein sequence ID" value="MEY8018399.1"/>
    <property type="molecule type" value="Genomic_DNA"/>
</dbReference>
<accession>A0ABV4C783</accession>
<keyword evidence="6" id="KW-1185">Reference proteome</keyword>
<proteinExistence type="inferred from homology"/>
<protein>
    <submittedName>
        <fullName evidence="5">PPE domain-containing protein</fullName>
    </submittedName>
</protein>
<evidence type="ECO:0000313" key="5">
    <source>
        <dbReference type="EMBL" id="MEY8018399.1"/>
    </source>
</evidence>
<feature type="domain" description="PPE-PPW subfamily C-terminal" evidence="4">
    <location>
        <begin position="455"/>
        <end position="501"/>
    </location>
</feature>
<dbReference type="Pfam" id="PF00823">
    <property type="entry name" value="PPE"/>
    <property type="match status" value="1"/>
</dbReference>
<dbReference type="Proteomes" id="UP001564760">
    <property type="component" value="Unassembled WGS sequence"/>
</dbReference>
<feature type="domain" description="PPE" evidence="3">
    <location>
        <begin position="1"/>
        <end position="141"/>
    </location>
</feature>
<dbReference type="PANTHER" id="PTHR46766">
    <property type="entry name" value="GLUTAMINE-RICH PROTEIN 2"/>
    <property type="match status" value="1"/>
</dbReference>
<comment type="similarity">
    <text evidence="1">Belongs to the mycobacterial PPE family.</text>
</comment>
<dbReference type="Gene3D" id="1.20.1260.20">
    <property type="entry name" value="PPE superfamily"/>
    <property type="match status" value="1"/>
</dbReference>
<comment type="caution">
    <text evidence="5">The sequence shown here is derived from an EMBL/GenBank/DDBJ whole genome shotgun (WGS) entry which is preliminary data.</text>
</comment>
<name>A0ABV4C783_9MYCO</name>
<reference evidence="5 6" key="1">
    <citation type="submission" date="2024-08" db="EMBL/GenBank/DDBJ databases">
        <title>Mycobacterium servetensis sp. nov., a novel rapid-growing mycobacterial species recovered from a human patient in Zaragoza, Spain.</title>
        <authorList>
            <person name="Tristancho-Baro A.I."/>
            <person name="Buenestado-Serrano S."/>
            <person name="Garcia De Viedma D."/>
            <person name="Milagro-Beamonte A."/>
            <person name="Burillo N."/>
            <person name="Sanz S."/>
            <person name="Lopez-Calleja A.I."/>
            <person name="Penas-Utrilla D."/>
            <person name="Guardingo M."/>
            <person name="Garcia M.J."/>
            <person name="Vinuelas-Bayon J."/>
        </authorList>
    </citation>
    <scope>NUCLEOTIDE SEQUENCE [LARGE SCALE GENOMIC DNA]</scope>
    <source>
        <strain evidence="6">HUMS_12744610</strain>
    </source>
</reference>
<evidence type="ECO:0000256" key="1">
    <source>
        <dbReference type="ARBA" id="ARBA00010652"/>
    </source>
</evidence>
<evidence type="ECO:0000256" key="2">
    <source>
        <dbReference type="SAM" id="MobiDB-lite"/>
    </source>
</evidence>
<dbReference type="InterPro" id="IPR000030">
    <property type="entry name" value="PPE_dom"/>
</dbReference>
<sequence>MAAAESWRSLSAAYAATADELAALLTAVQAENWEGSTAGAYAAAHEPYLAWLMQSGAESAARAAELETAAAAYATALAAMPTLAELASNHAAHAALAATNFFGINTIPIALNEADYARMWIQAATVMATYQGVAGAAAAATPQTTPAPRIANFRLPSVWDFFTGVDDLIEQSLPPDLRQSIGAVFWFLESPANLASQLQYNFPTTDIPAITWAGAYQELFVQDPCYYAAYWPTVVAAAGNNPEMLLWVSLIYGTQIGIDYMWEIAHVTYLLGANGLLTPLASPLLAAPTGAVGGFAGMAGLAGIAPPPAVSVAPPAPVVPLLSPPPVSVPALAPATVAAVTPLPASVPTAPAPPPHAPPSPPAPPTAGPGPFPYLVGAMGMPDRAGAGAGAKRKTAEPEIATTPAAVAAAPEQSHRRRRRRVGSRQLGRGFEYMDLAPDAGPDASMDSLSDSTAASGHAADTSGIAGTAHRAGSGRAAGLIAPGDEASGGRPFPPLLPGTWGAESAPPPGPRCRADNR</sequence>
<evidence type="ECO:0000259" key="3">
    <source>
        <dbReference type="Pfam" id="PF00823"/>
    </source>
</evidence>
<feature type="compositionally biased region" description="Low complexity" evidence="2">
    <location>
        <begin position="398"/>
        <end position="412"/>
    </location>
</feature>